<sequence length="122" mass="14031">MMLLDSNIIIYAAQTENAWLREFISEHEPAVSSLSYVETLGYHRLTDIEKQFLEEFFSVSLVIPISQPVLNQAVVLRQIRRMSLGDAIIAGTALMHNLKLVTRNIKDFQWIEGLQLLNPFEQ</sequence>
<keyword evidence="4" id="KW-0479">Metal-binding</keyword>
<dbReference type="Proteomes" id="UP000271624">
    <property type="component" value="Unassembled WGS sequence"/>
</dbReference>
<evidence type="ECO:0000259" key="8">
    <source>
        <dbReference type="Pfam" id="PF01850"/>
    </source>
</evidence>
<reference evidence="9" key="2">
    <citation type="journal article" date="2019" name="Genome Biol. Evol.">
        <title>Day and night: Metabolic profiles and evolutionary relationships of six axenic non-marine cyanobacteria.</title>
        <authorList>
            <person name="Will S.E."/>
            <person name="Henke P."/>
            <person name="Boedeker C."/>
            <person name="Huang S."/>
            <person name="Brinkmann H."/>
            <person name="Rohde M."/>
            <person name="Jarek M."/>
            <person name="Friedl T."/>
            <person name="Seufert S."/>
            <person name="Schumacher M."/>
            <person name="Overmann J."/>
            <person name="Neumann-Schaal M."/>
            <person name="Petersen J."/>
        </authorList>
    </citation>
    <scope>NUCLEOTIDE SEQUENCE [LARGE SCALE GENOMIC DNA]</scope>
    <source>
        <strain evidence="9">PCC 7102</strain>
    </source>
</reference>
<organism evidence="9 10">
    <name type="scientific">Dulcicalothrix desertica PCC 7102</name>
    <dbReference type="NCBI Taxonomy" id="232991"/>
    <lineage>
        <taxon>Bacteria</taxon>
        <taxon>Bacillati</taxon>
        <taxon>Cyanobacteriota</taxon>
        <taxon>Cyanophyceae</taxon>
        <taxon>Nostocales</taxon>
        <taxon>Calotrichaceae</taxon>
        <taxon>Dulcicalothrix</taxon>
    </lineage>
</organism>
<dbReference type="EMBL" id="RSCL01000030">
    <property type="protein sequence ID" value="RUS97959.1"/>
    <property type="molecule type" value="Genomic_DNA"/>
</dbReference>
<keyword evidence="5" id="KW-0378">Hydrolase</keyword>
<dbReference type="Pfam" id="PF01850">
    <property type="entry name" value="PIN"/>
    <property type="match status" value="1"/>
</dbReference>
<comment type="similarity">
    <text evidence="7">Belongs to the PINc/VapC protein family.</text>
</comment>
<dbReference type="GO" id="GO:0046872">
    <property type="term" value="F:metal ion binding"/>
    <property type="evidence" value="ECO:0007669"/>
    <property type="project" value="UniProtKB-KW"/>
</dbReference>
<evidence type="ECO:0000256" key="6">
    <source>
        <dbReference type="ARBA" id="ARBA00022842"/>
    </source>
</evidence>
<evidence type="ECO:0000256" key="5">
    <source>
        <dbReference type="ARBA" id="ARBA00022801"/>
    </source>
</evidence>
<evidence type="ECO:0000313" key="9">
    <source>
        <dbReference type="EMBL" id="RUS97959.1"/>
    </source>
</evidence>
<evidence type="ECO:0000256" key="7">
    <source>
        <dbReference type="ARBA" id="ARBA00038093"/>
    </source>
</evidence>
<proteinExistence type="inferred from homology"/>
<keyword evidence="6" id="KW-0460">Magnesium</keyword>
<dbReference type="PANTHER" id="PTHR33653">
    <property type="entry name" value="RIBONUCLEASE VAPC2"/>
    <property type="match status" value="1"/>
</dbReference>
<evidence type="ECO:0000256" key="3">
    <source>
        <dbReference type="ARBA" id="ARBA00022722"/>
    </source>
</evidence>
<dbReference type="PANTHER" id="PTHR33653:SF1">
    <property type="entry name" value="RIBONUCLEASE VAPC2"/>
    <property type="match status" value="1"/>
</dbReference>
<feature type="domain" description="PIN" evidence="8">
    <location>
        <begin position="2"/>
        <end position="104"/>
    </location>
</feature>
<name>A0A433UVX0_9CYAN</name>
<reference evidence="9" key="1">
    <citation type="submission" date="2018-12" db="EMBL/GenBank/DDBJ databases">
        <authorList>
            <person name="Will S."/>
            <person name="Neumann-Schaal M."/>
            <person name="Henke P."/>
        </authorList>
    </citation>
    <scope>NUCLEOTIDE SEQUENCE</scope>
    <source>
        <strain evidence="9">PCC 7102</strain>
    </source>
</reference>
<keyword evidence="3" id="KW-0540">Nuclease</keyword>
<gene>
    <name evidence="9" type="ORF">DSM106972_081780</name>
</gene>
<evidence type="ECO:0000256" key="4">
    <source>
        <dbReference type="ARBA" id="ARBA00022723"/>
    </source>
</evidence>
<evidence type="ECO:0000256" key="2">
    <source>
        <dbReference type="ARBA" id="ARBA00022649"/>
    </source>
</evidence>
<comment type="cofactor">
    <cofactor evidence="1">
        <name>Mg(2+)</name>
        <dbReference type="ChEBI" id="CHEBI:18420"/>
    </cofactor>
</comment>
<keyword evidence="2" id="KW-1277">Toxin-antitoxin system</keyword>
<dbReference type="GO" id="GO:0004518">
    <property type="term" value="F:nuclease activity"/>
    <property type="evidence" value="ECO:0007669"/>
    <property type="project" value="UniProtKB-KW"/>
</dbReference>
<evidence type="ECO:0000313" key="10">
    <source>
        <dbReference type="Proteomes" id="UP000271624"/>
    </source>
</evidence>
<protein>
    <recommendedName>
        <fullName evidence="8">PIN domain-containing protein</fullName>
    </recommendedName>
</protein>
<dbReference type="SUPFAM" id="SSF88723">
    <property type="entry name" value="PIN domain-like"/>
    <property type="match status" value="1"/>
</dbReference>
<evidence type="ECO:0000256" key="1">
    <source>
        <dbReference type="ARBA" id="ARBA00001946"/>
    </source>
</evidence>
<dbReference type="GO" id="GO:0016787">
    <property type="term" value="F:hydrolase activity"/>
    <property type="evidence" value="ECO:0007669"/>
    <property type="project" value="UniProtKB-KW"/>
</dbReference>
<dbReference type="InterPro" id="IPR029060">
    <property type="entry name" value="PIN-like_dom_sf"/>
</dbReference>
<dbReference type="CDD" id="cd18738">
    <property type="entry name" value="PIN_VapC4-5_FitB-like"/>
    <property type="match status" value="1"/>
</dbReference>
<comment type="caution">
    <text evidence="9">The sequence shown here is derived from an EMBL/GenBank/DDBJ whole genome shotgun (WGS) entry which is preliminary data.</text>
</comment>
<dbReference type="RefSeq" id="WP_233787107.1">
    <property type="nucleotide sequence ID" value="NZ_RSCL01000030.1"/>
</dbReference>
<dbReference type="InterPro" id="IPR050556">
    <property type="entry name" value="Type_II_TA_system_RNase"/>
</dbReference>
<dbReference type="AlphaFoldDB" id="A0A433UVX0"/>
<accession>A0A433UVX0</accession>
<dbReference type="InterPro" id="IPR002716">
    <property type="entry name" value="PIN_dom"/>
</dbReference>
<dbReference type="Gene3D" id="3.40.50.1010">
    <property type="entry name" value="5'-nuclease"/>
    <property type="match status" value="1"/>
</dbReference>
<keyword evidence="10" id="KW-1185">Reference proteome</keyword>